<comment type="caution">
    <text evidence="1">The sequence shown here is derived from an EMBL/GenBank/DDBJ whole genome shotgun (WGS) entry which is preliminary data.</text>
</comment>
<evidence type="ECO:0000313" key="2">
    <source>
        <dbReference type="Proteomes" id="UP000239388"/>
    </source>
</evidence>
<dbReference type="AlphaFoldDB" id="A0A2S8G6K9"/>
<evidence type="ECO:0000313" key="1">
    <source>
        <dbReference type="EMBL" id="PQO40098.1"/>
    </source>
</evidence>
<proteinExistence type="predicted"/>
<organism evidence="1 2">
    <name type="scientific">Blastopirellula marina</name>
    <dbReference type="NCBI Taxonomy" id="124"/>
    <lineage>
        <taxon>Bacteria</taxon>
        <taxon>Pseudomonadati</taxon>
        <taxon>Planctomycetota</taxon>
        <taxon>Planctomycetia</taxon>
        <taxon>Pirellulales</taxon>
        <taxon>Pirellulaceae</taxon>
        <taxon>Blastopirellula</taxon>
    </lineage>
</organism>
<accession>A0A2S8G6K9</accession>
<dbReference type="Proteomes" id="UP000239388">
    <property type="component" value="Unassembled WGS sequence"/>
</dbReference>
<name>A0A2S8G6K9_9BACT</name>
<gene>
    <name evidence="1" type="ORF">C5Y98_07255</name>
</gene>
<protein>
    <submittedName>
        <fullName evidence="1">Uncharacterized protein</fullName>
    </submittedName>
</protein>
<dbReference type="EMBL" id="PUIB01000010">
    <property type="protein sequence ID" value="PQO40098.1"/>
    <property type="molecule type" value="Genomic_DNA"/>
</dbReference>
<sequence>MLEKKRRRESNPRISCFAGSRLTVSNDVKQEEQRLAQESNLAYDHRKVACESSTLASRKKQVADAGVEPAGTKLMRLRQAPARPQRLEKGREGKCAGTELNRHSSETSGLQPLGLANAQPTRIKQVARVRVELTKSRSSELRRFAKVCVPCLKKEAETTAICYRFFQRP</sequence>
<reference evidence="1 2" key="1">
    <citation type="submission" date="2018-02" db="EMBL/GenBank/DDBJ databases">
        <title>Comparative genomes isolates from brazilian mangrove.</title>
        <authorList>
            <person name="Araujo J.E."/>
            <person name="Taketani R.G."/>
            <person name="Silva M.C.P."/>
            <person name="Loureco M.V."/>
            <person name="Andreote F.D."/>
        </authorList>
    </citation>
    <scope>NUCLEOTIDE SEQUENCE [LARGE SCALE GENOMIC DNA]</scope>
    <source>
        <strain evidence="1 2">NAP PRIS-MGV</strain>
    </source>
</reference>